<keyword evidence="4" id="KW-0472">Membrane</keyword>
<name>A0A1F7Z2P3_9BACT</name>
<dbReference type="GO" id="GO:0008295">
    <property type="term" value="P:spermidine biosynthetic process"/>
    <property type="evidence" value="ECO:0007669"/>
    <property type="project" value="UniProtKB-UniRule"/>
</dbReference>
<evidence type="ECO:0000256" key="1">
    <source>
        <dbReference type="ARBA" id="ARBA00007867"/>
    </source>
</evidence>
<dbReference type="EMBL" id="MGGR01000013">
    <property type="protein sequence ID" value="OGM33852.1"/>
    <property type="molecule type" value="Genomic_DNA"/>
</dbReference>
<feature type="binding site" evidence="4">
    <location>
        <begin position="567"/>
        <end position="568"/>
    </location>
    <ligand>
        <name>S-methyl-5'-thioadenosine</name>
        <dbReference type="ChEBI" id="CHEBI:17509"/>
    </ligand>
</feature>
<protein>
    <recommendedName>
        <fullName evidence="4">Polyamine aminopropyltransferase</fullName>
    </recommendedName>
    <alternativeName>
        <fullName evidence="4">Putrescine aminopropyltransferase</fullName>
        <shortName evidence="4">PAPT</shortName>
    </alternativeName>
    <alternativeName>
        <fullName evidence="4">Spermidine synthase</fullName>
        <shortName evidence="4">SPDS</shortName>
        <shortName evidence="4">SPDSY</shortName>
        <ecNumber evidence="4">2.5.1.16</ecNumber>
    </alternativeName>
</protein>
<comment type="function">
    <text evidence="4">Catalyzes the irreversible transfer of a propylamine group from the amino donor S-adenosylmethioninamine (decarboxy-AdoMet) to putrescine (1,4-diaminobutane) to yield spermidine.</text>
</comment>
<keyword evidence="4" id="KW-0745">Spermidine biosynthesis</keyword>
<dbReference type="InterPro" id="IPR029063">
    <property type="entry name" value="SAM-dependent_MTases_sf"/>
</dbReference>
<dbReference type="Gene3D" id="3.40.50.150">
    <property type="entry name" value="Vaccinia Virus protein VP39"/>
    <property type="match status" value="1"/>
</dbReference>
<dbReference type="PANTHER" id="PTHR43317:SF1">
    <property type="entry name" value="THERMOSPERMINE SYNTHASE ACAULIS5"/>
    <property type="match status" value="1"/>
</dbReference>
<feature type="transmembrane region" description="Helical" evidence="4">
    <location>
        <begin position="64"/>
        <end position="87"/>
    </location>
</feature>
<dbReference type="SUPFAM" id="SSF53335">
    <property type="entry name" value="S-adenosyl-L-methionine-dependent methyltransferases"/>
    <property type="match status" value="1"/>
</dbReference>
<comment type="pathway">
    <text evidence="4">Amine and polyamine biosynthesis; spermidine biosynthesis; spermidine from putrescine: step 1/1.</text>
</comment>
<keyword evidence="4" id="KW-0812">Transmembrane</keyword>
<feature type="transmembrane region" description="Helical" evidence="4">
    <location>
        <begin position="148"/>
        <end position="169"/>
    </location>
</feature>
<dbReference type="Pfam" id="PF01564">
    <property type="entry name" value="Spermine_synth"/>
    <property type="match status" value="1"/>
</dbReference>
<feature type="transmembrane region" description="Helical" evidence="4">
    <location>
        <begin position="175"/>
        <end position="196"/>
    </location>
</feature>
<feature type="transmembrane region" description="Helical" evidence="4">
    <location>
        <begin position="321"/>
        <end position="343"/>
    </location>
</feature>
<feature type="transmembrane region" description="Helical" evidence="4">
    <location>
        <begin position="413"/>
        <end position="429"/>
    </location>
</feature>
<dbReference type="InterPro" id="IPR036259">
    <property type="entry name" value="MFS_trans_sf"/>
</dbReference>
<feature type="domain" description="PABS" evidence="6">
    <location>
        <begin position="425"/>
        <end position="669"/>
    </location>
</feature>
<evidence type="ECO:0000256" key="4">
    <source>
        <dbReference type="HAMAP-Rule" id="MF_00198"/>
    </source>
</evidence>
<dbReference type="GO" id="GO:0005886">
    <property type="term" value="C:plasma membrane"/>
    <property type="evidence" value="ECO:0007669"/>
    <property type="project" value="UniProtKB-SubCell"/>
</dbReference>
<evidence type="ECO:0000256" key="2">
    <source>
        <dbReference type="ARBA" id="ARBA00022679"/>
    </source>
</evidence>
<feature type="binding site" evidence="4">
    <location>
        <position position="536"/>
    </location>
    <ligand>
        <name>S-methyl-5'-thioadenosine</name>
        <dbReference type="ChEBI" id="CHEBI:17509"/>
    </ligand>
</feature>
<evidence type="ECO:0000313" key="8">
    <source>
        <dbReference type="Proteomes" id="UP000177169"/>
    </source>
</evidence>
<keyword evidence="4" id="KW-1003">Cell membrane</keyword>
<comment type="subcellular location">
    <subcellularLocation>
        <location evidence="4">Cell membrane</location>
        <topology evidence="4">Multi-pass membrane protein</topology>
    </subcellularLocation>
</comment>
<dbReference type="Proteomes" id="UP000177169">
    <property type="component" value="Unassembled WGS sequence"/>
</dbReference>
<organism evidence="7 8">
    <name type="scientific">Candidatus Woesebacteria bacterium RIFCSPHIGHO2_02_FULL_39_13</name>
    <dbReference type="NCBI Taxonomy" id="1802505"/>
    <lineage>
        <taxon>Bacteria</taxon>
        <taxon>Candidatus Woeseibacteriota</taxon>
    </lineage>
</organism>
<feature type="transmembrane region" description="Helical" evidence="4">
    <location>
        <begin position="225"/>
        <end position="243"/>
    </location>
</feature>
<dbReference type="EC" id="2.5.1.16" evidence="4"/>
<comment type="similarity">
    <text evidence="1 4">Belongs to the spermidine/spermine synthase family.</text>
</comment>
<evidence type="ECO:0000256" key="5">
    <source>
        <dbReference type="PROSITE-ProRule" id="PRU00354"/>
    </source>
</evidence>
<dbReference type="AlphaFoldDB" id="A0A1F7Z2P3"/>
<evidence type="ECO:0000259" key="6">
    <source>
        <dbReference type="PROSITE" id="PS51006"/>
    </source>
</evidence>
<evidence type="ECO:0000256" key="3">
    <source>
        <dbReference type="ARBA" id="ARBA00023115"/>
    </source>
</evidence>
<proteinExistence type="inferred from homology"/>
<dbReference type="CDD" id="cd02440">
    <property type="entry name" value="AdoMet_MTases"/>
    <property type="match status" value="1"/>
</dbReference>
<feature type="transmembrane region" description="Helical" evidence="4">
    <location>
        <begin position="107"/>
        <end position="136"/>
    </location>
</feature>
<sequence length="775" mass="85356">MYIIFFASGGTGLVYQVVWIRQLLVIFGSTTHSTVAVLASFMAGLALGSYLIGKFSDRAKNLLLVYGVLEFLIGIFSFSTLFMFPAIRDIYKSTHSLFSNSLQLVLAYKFILASLAILPATVAMGGTLPTLITFFAKRDKKLVSATSRLYAINTLGAVVGTILTAYFLIEILGLKLSLILSVSINILISIVIVTLSKSRFFVPVYRKETPPKLVDKIDFTNKDRLVLVAFGASGLISLCYEVLWTRLLTPSTGTFIYAFAGVLSVYLLGIAIGSYLFEFLFEKSKSPVFIFGLFEAGIGLSAIASILVNSNFINIPTLIKVFLTIIPGTLLMGMTFPVVIKYFSKKKKIGETVGISYAGNTIGSIFGSVAAAYLVIPIFGTIKGIVILGIFNFVLALILTLSDNIISRSLQKISVVSLAILIVFSYWLIKLDPLTLQSAKIKQRIQVIRERGNYEEMFLEDEVATVLGYSQIGGTDKALLIDGVQTTSPGPDTTLLAHLPISIHPNPQKMLVIAFGMGGTYRSALIHPNLSVDAVDLVPSVPKMFHLFHADAETVLTNPRGRIFIDDGRNYARTTKEKYDIIVVDPPPPVNAAGTTVLYSREFYHDSKRILNDGGLFVAWFYTGASVDDFTHLFRSFIDEFPNVLAINSVITSGFYLIGSEKPIPFDQKIIAVKLTDPIVYADNNKTLLDGTIKINIPLITIESICERILGDREVITKFVDGAEAVSDDRPITEYFLLRTFRNNSTLMRPEYIEKFNDDIHAAFQCGASTKEDDI</sequence>
<keyword evidence="4" id="KW-1133">Transmembrane helix</keyword>
<feature type="transmembrane region" description="Helical" evidence="4">
    <location>
        <begin position="255"/>
        <end position="277"/>
    </location>
</feature>
<comment type="catalytic activity">
    <reaction evidence="4">
        <text>S-adenosyl 3-(methylsulfanyl)propylamine + putrescine = S-methyl-5'-thioadenosine + spermidine + H(+)</text>
        <dbReference type="Rhea" id="RHEA:12721"/>
        <dbReference type="ChEBI" id="CHEBI:15378"/>
        <dbReference type="ChEBI" id="CHEBI:17509"/>
        <dbReference type="ChEBI" id="CHEBI:57443"/>
        <dbReference type="ChEBI" id="CHEBI:57834"/>
        <dbReference type="ChEBI" id="CHEBI:326268"/>
        <dbReference type="EC" id="2.5.1.16"/>
    </reaction>
</comment>
<feature type="transmembrane region" description="Helical" evidence="4">
    <location>
        <begin position="289"/>
        <end position="309"/>
    </location>
</feature>
<reference evidence="7 8" key="1">
    <citation type="journal article" date="2016" name="Nat. Commun.">
        <title>Thousands of microbial genomes shed light on interconnected biogeochemical processes in an aquifer system.</title>
        <authorList>
            <person name="Anantharaman K."/>
            <person name="Brown C.T."/>
            <person name="Hug L.A."/>
            <person name="Sharon I."/>
            <person name="Castelle C.J."/>
            <person name="Probst A.J."/>
            <person name="Thomas B.C."/>
            <person name="Singh A."/>
            <person name="Wilkins M.J."/>
            <person name="Karaoz U."/>
            <person name="Brodie E.L."/>
            <person name="Williams K.H."/>
            <person name="Hubbard S.S."/>
            <person name="Banfield J.F."/>
        </authorList>
    </citation>
    <scope>NUCLEOTIDE SEQUENCE [LARGE SCALE GENOMIC DNA]</scope>
</reference>
<dbReference type="InterPro" id="IPR001045">
    <property type="entry name" value="Spermi_synthase"/>
</dbReference>
<comment type="caution">
    <text evidence="7">The sequence shown here is derived from an EMBL/GenBank/DDBJ whole genome shotgun (WGS) entry which is preliminary data.</text>
</comment>
<dbReference type="PANTHER" id="PTHR43317">
    <property type="entry name" value="THERMOSPERMINE SYNTHASE ACAULIS5"/>
    <property type="match status" value="1"/>
</dbReference>
<dbReference type="SUPFAM" id="SSF103473">
    <property type="entry name" value="MFS general substrate transporter"/>
    <property type="match status" value="1"/>
</dbReference>
<keyword evidence="3 4" id="KW-0620">Polyamine biosynthesis</keyword>
<dbReference type="UniPathway" id="UPA00248">
    <property type="reaction ID" value="UER00314"/>
</dbReference>
<dbReference type="HAMAP" id="MF_00198">
    <property type="entry name" value="Spermidine_synth"/>
    <property type="match status" value="1"/>
</dbReference>
<feature type="transmembrane region" description="Helical" evidence="4">
    <location>
        <begin position="32"/>
        <end position="52"/>
    </location>
</feature>
<keyword evidence="2 4" id="KW-0808">Transferase</keyword>
<dbReference type="GO" id="GO:0010487">
    <property type="term" value="F:thermospermine synthase activity"/>
    <property type="evidence" value="ECO:0007669"/>
    <property type="project" value="UniProtKB-ARBA"/>
</dbReference>
<feature type="active site" description="Proton acceptor" evidence="4 5">
    <location>
        <position position="585"/>
    </location>
</feature>
<accession>A0A1F7Z2P3</accession>
<dbReference type="InterPro" id="IPR030374">
    <property type="entry name" value="PABS"/>
</dbReference>
<gene>
    <name evidence="4" type="primary">speE</name>
    <name evidence="7" type="ORF">A3D01_02685</name>
</gene>
<feature type="transmembrane region" description="Helical" evidence="4">
    <location>
        <begin position="355"/>
        <end position="376"/>
    </location>
</feature>
<evidence type="ECO:0000313" key="7">
    <source>
        <dbReference type="EMBL" id="OGM33852.1"/>
    </source>
</evidence>
<comment type="subunit">
    <text evidence="4">Homodimer or homotetramer.</text>
</comment>
<feature type="transmembrane region" description="Helical" evidence="4">
    <location>
        <begin position="382"/>
        <end position="401"/>
    </location>
</feature>
<dbReference type="PROSITE" id="PS51006">
    <property type="entry name" value="PABS_2"/>
    <property type="match status" value="1"/>
</dbReference>
<dbReference type="GO" id="GO:0004766">
    <property type="term" value="F:spermidine synthase activity"/>
    <property type="evidence" value="ECO:0007669"/>
    <property type="project" value="UniProtKB-UniRule"/>
</dbReference>
<dbReference type="STRING" id="1802505.A3D01_02685"/>
<comment type="caution">
    <text evidence="4">Lacks conserved residue(s) required for the propagation of feature annotation.</text>
</comment>